<dbReference type="SUPFAM" id="SSF103481">
    <property type="entry name" value="Multidrug resistance efflux transporter EmrE"/>
    <property type="match status" value="1"/>
</dbReference>
<name>A0ABW5ID43_9PSEU</name>
<feature type="transmembrane region" description="Helical" evidence="2">
    <location>
        <begin position="167"/>
        <end position="185"/>
    </location>
</feature>
<reference evidence="5" key="1">
    <citation type="journal article" date="2019" name="Int. J. Syst. Evol. Microbiol.">
        <title>The Global Catalogue of Microorganisms (GCM) 10K type strain sequencing project: providing services to taxonomists for standard genome sequencing and annotation.</title>
        <authorList>
            <consortium name="The Broad Institute Genomics Platform"/>
            <consortium name="The Broad Institute Genome Sequencing Center for Infectious Disease"/>
            <person name="Wu L."/>
            <person name="Ma J."/>
        </authorList>
    </citation>
    <scope>NUCLEOTIDE SEQUENCE [LARGE SCALE GENOMIC DNA]</scope>
    <source>
        <strain evidence="5">CGMCC 4.7638</strain>
    </source>
</reference>
<evidence type="ECO:0000259" key="3">
    <source>
        <dbReference type="Pfam" id="PF00892"/>
    </source>
</evidence>
<evidence type="ECO:0000313" key="5">
    <source>
        <dbReference type="Proteomes" id="UP001597542"/>
    </source>
</evidence>
<evidence type="ECO:0000313" key="4">
    <source>
        <dbReference type="EMBL" id="MFD2487104.1"/>
    </source>
</evidence>
<evidence type="ECO:0000256" key="1">
    <source>
        <dbReference type="ARBA" id="ARBA00007362"/>
    </source>
</evidence>
<gene>
    <name evidence="4" type="ORF">ACFSUT_42995</name>
</gene>
<feature type="transmembrane region" description="Helical" evidence="2">
    <location>
        <begin position="32"/>
        <end position="52"/>
    </location>
</feature>
<protein>
    <submittedName>
        <fullName evidence="4">DMT family transporter</fullName>
    </submittedName>
</protein>
<feature type="transmembrane region" description="Helical" evidence="2">
    <location>
        <begin position="253"/>
        <end position="272"/>
    </location>
</feature>
<dbReference type="RefSeq" id="WP_344269130.1">
    <property type="nucleotide sequence ID" value="NZ_BAAAHV010000006.1"/>
</dbReference>
<dbReference type="InterPro" id="IPR037185">
    <property type="entry name" value="EmrE-like"/>
</dbReference>
<comment type="caution">
    <text evidence="4">The sequence shown here is derived from an EMBL/GenBank/DDBJ whole genome shotgun (WGS) entry which is preliminary data.</text>
</comment>
<dbReference type="Pfam" id="PF00892">
    <property type="entry name" value="EamA"/>
    <property type="match status" value="1"/>
</dbReference>
<comment type="similarity">
    <text evidence="1">Belongs to the EamA transporter family.</text>
</comment>
<organism evidence="4 5">
    <name type="scientific">Amycolatopsis albidoflavus</name>
    <dbReference type="NCBI Taxonomy" id="102226"/>
    <lineage>
        <taxon>Bacteria</taxon>
        <taxon>Bacillati</taxon>
        <taxon>Actinomycetota</taxon>
        <taxon>Actinomycetes</taxon>
        <taxon>Pseudonocardiales</taxon>
        <taxon>Pseudonocardiaceae</taxon>
        <taxon>Amycolatopsis</taxon>
    </lineage>
</organism>
<feature type="transmembrane region" description="Helical" evidence="2">
    <location>
        <begin position="227"/>
        <end position="247"/>
    </location>
</feature>
<keyword evidence="2" id="KW-0472">Membrane</keyword>
<sequence>MRDLPAPALMLGSVLSVQFGQAVGKQLSEEVGASGVVALRLGLAAVVLLVLYRPSVPRGWAERGVILGFGTAIAGMNLIYPALTFLPLGLASALQLLGPISLALLASRRLSDVACALLAGGGVWLFYTPHGVSFPLAGVALALASGVCMAAYFLLSKRAGARSAGGGPLALALAWAAILSVPLGVIDQGARLVTPRVLLVGVVVAALSAVLPYSLELAALRRLPARTVGVLASLEPASAGLAGVLVLGEHLRAVQWVALVCVGLASAGAVVGRKGAPEKATQRIG</sequence>
<evidence type="ECO:0000256" key="2">
    <source>
        <dbReference type="SAM" id="Phobius"/>
    </source>
</evidence>
<keyword evidence="2" id="KW-0812">Transmembrane</keyword>
<dbReference type="Proteomes" id="UP001597542">
    <property type="component" value="Unassembled WGS sequence"/>
</dbReference>
<keyword evidence="2" id="KW-1133">Transmembrane helix</keyword>
<feature type="transmembrane region" description="Helical" evidence="2">
    <location>
        <begin position="197"/>
        <end position="215"/>
    </location>
</feature>
<feature type="domain" description="EamA" evidence="3">
    <location>
        <begin position="137"/>
        <end position="267"/>
    </location>
</feature>
<accession>A0ABW5ID43</accession>
<feature type="transmembrane region" description="Helical" evidence="2">
    <location>
        <begin position="64"/>
        <end position="83"/>
    </location>
</feature>
<keyword evidence="5" id="KW-1185">Reference proteome</keyword>
<proteinExistence type="inferred from homology"/>
<dbReference type="InterPro" id="IPR000620">
    <property type="entry name" value="EamA_dom"/>
</dbReference>
<dbReference type="EMBL" id="JBHUKQ010000025">
    <property type="protein sequence ID" value="MFD2487104.1"/>
    <property type="molecule type" value="Genomic_DNA"/>
</dbReference>
<feature type="transmembrane region" description="Helical" evidence="2">
    <location>
        <begin position="136"/>
        <end position="155"/>
    </location>
</feature>